<protein>
    <submittedName>
        <fullName evidence="1">Low-density lipoprotein receptor-related protein 10</fullName>
    </submittedName>
</protein>
<sequence>MTAAHNLCALLVFTITVRCGHSFQVLDSQVGQIRSSAYHSWSYGFGSSCDCWVIKGSEGEPVVLSFSQFSARCRKEWVSIKSSAGGEPVVLCGSKLPQPLEFPGGNITVTHHFLPHQFPVSSFLLNYARDSGECPVTSFECLGGRCLPLSWRCNGQVEYGHKVVDKRPERDPLWELLNDREKEEAQVDREQLQTRRGLAVTPTPIQWPCGGLHQTFYGTFSPPAIRGPALFCVWTLDPQDSRPLRLDLQQLVLGPGDRLTVYNREQGKGDIIKIITSASNYKSVQVESHTGLLSLTYETLPGSEGSGFNATFHCRELLPPLGGPLRGSGGRLLHSGAALRREVGLPRDGEGRAGLPGLRSQPVRLWGGGPESGGVQPFSQQAGVLPGHREMQLPAVLRRRQRREGLHRVSAGDLSL</sequence>
<gene>
    <name evidence="1" type="primary">LRP10</name>
    <name evidence="1" type="ORF">GBF38_005259</name>
</gene>
<keyword evidence="2" id="KW-1185">Reference proteome</keyword>
<accession>A0ACB7EWE6</accession>
<dbReference type="Proteomes" id="UP000805704">
    <property type="component" value="Chromosome 21"/>
</dbReference>
<reference evidence="1" key="1">
    <citation type="submission" date="2020-04" db="EMBL/GenBank/DDBJ databases">
        <title>A chromosome-scale assembly and high-density genetic map of the yellow drum (Nibea albiflora) genome.</title>
        <authorList>
            <person name="Xu D."/>
            <person name="Zhang W."/>
            <person name="Chen R."/>
            <person name="Tan P."/>
            <person name="Wang L."/>
            <person name="Song H."/>
            <person name="Tian L."/>
            <person name="Zhu Q."/>
            <person name="Wang B."/>
        </authorList>
    </citation>
    <scope>NUCLEOTIDE SEQUENCE</scope>
    <source>
        <strain evidence="1">ZJHYS-2018</strain>
    </source>
</reference>
<keyword evidence="1" id="KW-0449">Lipoprotein</keyword>
<evidence type="ECO:0000313" key="2">
    <source>
        <dbReference type="Proteomes" id="UP000805704"/>
    </source>
</evidence>
<organism evidence="1 2">
    <name type="scientific">Nibea albiflora</name>
    <name type="common">Yellow drum</name>
    <name type="synonym">Corvina albiflora</name>
    <dbReference type="NCBI Taxonomy" id="240163"/>
    <lineage>
        <taxon>Eukaryota</taxon>
        <taxon>Metazoa</taxon>
        <taxon>Chordata</taxon>
        <taxon>Craniata</taxon>
        <taxon>Vertebrata</taxon>
        <taxon>Euteleostomi</taxon>
        <taxon>Actinopterygii</taxon>
        <taxon>Neopterygii</taxon>
        <taxon>Teleostei</taxon>
        <taxon>Neoteleostei</taxon>
        <taxon>Acanthomorphata</taxon>
        <taxon>Eupercaria</taxon>
        <taxon>Sciaenidae</taxon>
        <taxon>Nibea</taxon>
    </lineage>
</organism>
<dbReference type="EMBL" id="CM024809">
    <property type="protein sequence ID" value="KAG8006105.1"/>
    <property type="molecule type" value="Genomic_DNA"/>
</dbReference>
<comment type="caution">
    <text evidence="1">The sequence shown here is derived from an EMBL/GenBank/DDBJ whole genome shotgun (WGS) entry which is preliminary data.</text>
</comment>
<evidence type="ECO:0000313" key="1">
    <source>
        <dbReference type="EMBL" id="KAG8006105.1"/>
    </source>
</evidence>
<proteinExistence type="predicted"/>
<name>A0ACB7EWE6_NIBAL</name>
<keyword evidence="1" id="KW-0675">Receptor</keyword>